<dbReference type="Gene3D" id="3.30.470.20">
    <property type="entry name" value="ATP-grasp fold, B domain"/>
    <property type="match status" value="1"/>
</dbReference>
<evidence type="ECO:0000259" key="2">
    <source>
        <dbReference type="PROSITE" id="PS50975"/>
    </source>
</evidence>
<dbReference type="NCBIfam" id="TIGR04187">
    <property type="entry name" value="GRASP_SAV_5884"/>
    <property type="match status" value="1"/>
</dbReference>
<keyword evidence="1" id="KW-0067">ATP-binding</keyword>
<dbReference type="Pfam" id="PF21068">
    <property type="entry name" value="ATPgraspMvdD"/>
    <property type="match status" value="1"/>
</dbReference>
<keyword evidence="1" id="KW-0547">Nucleotide-binding</keyword>
<name>A0ABU2U1G2_9ACTN</name>
<dbReference type="InterPro" id="IPR026449">
    <property type="entry name" value="GRASP_SAV_5884"/>
</dbReference>
<dbReference type="SUPFAM" id="SSF56059">
    <property type="entry name" value="Glutathione synthetase ATP-binding domain-like"/>
    <property type="match status" value="1"/>
</dbReference>
<proteinExistence type="predicted"/>
<accession>A0ABU2U1G2</accession>
<dbReference type="Proteomes" id="UP001183809">
    <property type="component" value="Unassembled WGS sequence"/>
</dbReference>
<dbReference type="InterPro" id="IPR048936">
    <property type="entry name" value="MvdD-like_ATPgrasp"/>
</dbReference>
<protein>
    <submittedName>
        <fullName evidence="3">ATP-grasp ribosomal peptide maturase</fullName>
    </submittedName>
</protein>
<reference evidence="4" key="1">
    <citation type="submission" date="2023-07" db="EMBL/GenBank/DDBJ databases">
        <title>30 novel species of actinomycetes from the DSMZ collection.</title>
        <authorList>
            <person name="Nouioui I."/>
        </authorList>
    </citation>
    <scope>NUCLEOTIDE SEQUENCE [LARGE SCALE GENOMIC DNA]</scope>
    <source>
        <strain evidence="4">DSM 41699</strain>
    </source>
</reference>
<keyword evidence="4" id="KW-1185">Reference proteome</keyword>
<evidence type="ECO:0000256" key="1">
    <source>
        <dbReference type="PROSITE-ProRule" id="PRU00409"/>
    </source>
</evidence>
<dbReference type="EMBL" id="JAVREY010000047">
    <property type="protein sequence ID" value="MDT0467057.1"/>
    <property type="molecule type" value="Genomic_DNA"/>
</dbReference>
<organism evidence="3 4">
    <name type="scientific">Streptomyces gibsoniae</name>
    <dbReference type="NCBI Taxonomy" id="3075529"/>
    <lineage>
        <taxon>Bacteria</taxon>
        <taxon>Bacillati</taxon>
        <taxon>Actinomycetota</taxon>
        <taxon>Actinomycetes</taxon>
        <taxon>Kitasatosporales</taxon>
        <taxon>Streptomycetaceae</taxon>
        <taxon>Streptomyces</taxon>
    </lineage>
</organism>
<comment type="caution">
    <text evidence="3">The sequence shown here is derived from an EMBL/GenBank/DDBJ whole genome shotgun (WGS) entry which is preliminary data.</text>
</comment>
<dbReference type="PANTHER" id="PTHR21621:SF0">
    <property type="entry name" value="BETA-CITRYLGLUTAMATE SYNTHASE B-RELATED"/>
    <property type="match status" value="1"/>
</dbReference>
<dbReference type="InterPro" id="IPR011761">
    <property type="entry name" value="ATP-grasp"/>
</dbReference>
<dbReference type="PANTHER" id="PTHR21621">
    <property type="entry name" value="RIBOSOMAL PROTEIN S6 MODIFICATION PROTEIN"/>
    <property type="match status" value="1"/>
</dbReference>
<evidence type="ECO:0000313" key="4">
    <source>
        <dbReference type="Proteomes" id="UP001183809"/>
    </source>
</evidence>
<sequence length="325" mass="35667">MTQHLSGGPVLVVTKELDPAADLVVDELSARRVPVMRFDMGDFPLSISLSVEHAATPWAGVLADEFRSVRLEEVRAVYYRRPRLPAVSDTIAEPHRSWADEQALAGLLGTLYALPVPWVNRPDVDGIASHKPGQLPVAAAHGLRTPRSLITTDPATARKFCQDVGGPVICKPLMGGPLEYEDGRRTGVPTHVVDPDTIDDSVTLTAHLFQEWIPKAHEVRLTVVGTDLFATEIHAGSDAARVDWRSDYDALTYDTCQVPDNVRDGVLGWLDHFRLNFGAFDFAVTPSGDWVMFECNPSGEWSWIQNRTGLPIAAHIAELLAKGRP</sequence>
<dbReference type="RefSeq" id="WP_311698520.1">
    <property type="nucleotide sequence ID" value="NZ_JAVREY010000047.1"/>
</dbReference>
<dbReference type="PROSITE" id="PS50975">
    <property type="entry name" value="ATP_GRASP"/>
    <property type="match status" value="1"/>
</dbReference>
<gene>
    <name evidence="3" type="primary">tgmB</name>
    <name evidence="3" type="ORF">RM764_29305</name>
</gene>
<evidence type="ECO:0000313" key="3">
    <source>
        <dbReference type="EMBL" id="MDT0467057.1"/>
    </source>
</evidence>
<feature type="domain" description="ATP-grasp" evidence="2">
    <location>
        <begin position="135"/>
        <end position="321"/>
    </location>
</feature>